<name>A0A8H7WEA1_9HELO</name>
<sequence length="214" mass="23995">MFAAIDTSDAAGVVKATGGETGAADGDFWPFKPTKTDAKIKQEDQEKKEYFLNTLDPFDHGTLFSIVCQIGRMVEWSVQSLKDQECFSKDTDDLSLVILALDSVSLTGHFYDALTTLEKIKGKSKTVQATAAEWVAVRDSYMAMSFNNVQNEKRKGKHFGLPTKKQMAVRKKTEMFSTDDLRLCRLLELAEFGCPGLRIRRITFTWRPTPLAHG</sequence>
<reference evidence="1" key="1">
    <citation type="submission" date="2021-02" db="EMBL/GenBank/DDBJ databases">
        <title>Genome sequence Cadophora malorum strain M34.</title>
        <authorList>
            <person name="Stefanovic E."/>
            <person name="Vu D."/>
            <person name="Scully C."/>
            <person name="Dijksterhuis J."/>
            <person name="Roader J."/>
            <person name="Houbraken J."/>
        </authorList>
    </citation>
    <scope>NUCLEOTIDE SEQUENCE</scope>
    <source>
        <strain evidence="1">M34</strain>
    </source>
</reference>
<dbReference type="EMBL" id="JAFJYH010000038">
    <property type="protein sequence ID" value="KAG4423205.1"/>
    <property type="molecule type" value="Genomic_DNA"/>
</dbReference>
<keyword evidence="2" id="KW-1185">Reference proteome</keyword>
<dbReference type="AlphaFoldDB" id="A0A8H7WEA1"/>
<comment type="caution">
    <text evidence="1">The sequence shown here is derived from an EMBL/GenBank/DDBJ whole genome shotgun (WGS) entry which is preliminary data.</text>
</comment>
<organism evidence="1 2">
    <name type="scientific">Cadophora malorum</name>
    <dbReference type="NCBI Taxonomy" id="108018"/>
    <lineage>
        <taxon>Eukaryota</taxon>
        <taxon>Fungi</taxon>
        <taxon>Dikarya</taxon>
        <taxon>Ascomycota</taxon>
        <taxon>Pezizomycotina</taxon>
        <taxon>Leotiomycetes</taxon>
        <taxon>Helotiales</taxon>
        <taxon>Ploettnerulaceae</taxon>
        <taxon>Cadophora</taxon>
    </lineage>
</organism>
<accession>A0A8H7WEA1</accession>
<evidence type="ECO:0000313" key="2">
    <source>
        <dbReference type="Proteomes" id="UP000664132"/>
    </source>
</evidence>
<dbReference type="Proteomes" id="UP000664132">
    <property type="component" value="Unassembled WGS sequence"/>
</dbReference>
<protein>
    <submittedName>
        <fullName evidence="1">Uncharacterized protein</fullName>
    </submittedName>
</protein>
<proteinExistence type="predicted"/>
<gene>
    <name evidence="1" type="ORF">IFR04_003703</name>
</gene>
<evidence type="ECO:0000313" key="1">
    <source>
        <dbReference type="EMBL" id="KAG4423205.1"/>
    </source>
</evidence>